<proteinExistence type="predicted"/>
<dbReference type="EMBL" id="CACRXK020043166">
    <property type="protein sequence ID" value="CAB4045905.1"/>
    <property type="molecule type" value="Genomic_DNA"/>
</dbReference>
<evidence type="ECO:0000313" key="2">
    <source>
        <dbReference type="Proteomes" id="UP001152795"/>
    </source>
</evidence>
<reference evidence="1" key="1">
    <citation type="submission" date="2020-04" db="EMBL/GenBank/DDBJ databases">
        <authorList>
            <person name="Alioto T."/>
            <person name="Alioto T."/>
            <person name="Gomez Garrido J."/>
        </authorList>
    </citation>
    <scope>NUCLEOTIDE SEQUENCE</scope>
    <source>
        <strain evidence="1">A484AB</strain>
    </source>
</reference>
<protein>
    <submittedName>
        <fullName evidence="1">Uncharacterized protein</fullName>
    </submittedName>
</protein>
<organism evidence="1 2">
    <name type="scientific">Paramuricea clavata</name>
    <name type="common">Red gorgonian</name>
    <name type="synonym">Violescent sea-whip</name>
    <dbReference type="NCBI Taxonomy" id="317549"/>
    <lineage>
        <taxon>Eukaryota</taxon>
        <taxon>Metazoa</taxon>
        <taxon>Cnidaria</taxon>
        <taxon>Anthozoa</taxon>
        <taxon>Octocorallia</taxon>
        <taxon>Malacalcyonacea</taxon>
        <taxon>Plexauridae</taxon>
        <taxon>Paramuricea</taxon>
    </lineage>
</organism>
<name>A0A6S7KK60_PARCT</name>
<dbReference type="InterPro" id="IPR043128">
    <property type="entry name" value="Rev_trsase/Diguanyl_cyclase"/>
</dbReference>
<evidence type="ECO:0000313" key="1">
    <source>
        <dbReference type="EMBL" id="CAB4045905.1"/>
    </source>
</evidence>
<comment type="caution">
    <text evidence="1">The sequence shown here is derived from an EMBL/GenBank/DDBJ whole genome shotgun (WGS) entry which is preliminary data.</text>
</comment>
<sequence>MPFGIKSALEVWQRKAHEFIEGLEGVEVIMDDFLVIGYGDTVEEAGSSHDKNLVGLLERARKKFKR</sequence>
<gene>
    <name evidence="1" type="ORF">PACLA_8A062497</name>
</gene>
<accession>A0A6S7KK60</accession>
<dbReference type="OrthoDB" id="775972at2759"/>
<keyword evidence="2" id="KW-1185">Reference proteome</keyword>
<dbReference type="AlphaFoldDB" id="A0A6S7KK60"/>
<dbReference type="Proteomes" id="UP001152795">
    <property type="component" value="Unassembled WGS sequence"/>
</dbReference>
<dbReference type="Gene3D" id="3.30.70.270">
    <property type="match status" value="1"/>
</dbReference>